<dbReference type="InterPro" id="IPR018517">
    <property type="entry name" value="tRNA_hU_synthase_CS"/>
</dbReference>
<comment type="catalytic activity">
    <reaction evidence="7">
        <text>a 5,6-dihydrouridine in mRNA + NAD(+) = a uridine in mRNA + NADH + H(+)</text>
        <dbReference type="Rhea" id="RHEA:69851"/>
        <dbReference type="Rhea" id="RHEA-COMP:14658"/>
        <dbReference type="Rhea" id="RHEA-COMP:17789"/>
        <dbReference type="ChEBI" id="CHEBI:15378"/>
        <dbReference type="ChEBI" id="CHEBI:57540"/>
        <dbReference type="ChEBI" id="CHEBI:57945"/>
        <dbReference type="ChEBI" id="CHEBI:65315"/>
        <dbReference type="ChEBI" id="CHEBI:74443"/>
    </reaction>
    <physiologicalReaction direction="right-to-left" evidence="7">
        <dbReference type="Rhea" id="RHEA:69853"/>
    </physiologicalReaction>
</comment>
<evidence type="ECO:0000313" key="11">
    <source>
        <dbReference type="EMBL" id="KZO91217.1"/>
    </source>
</evidence>
<dbReference type="GO" id="GO:0006397">
    <property type="term" value="P:mRNA processing"/>
    <property type="evidence" value="ECO:0007669"/>
    <property type="project" value="UniProtKB-KW"/>
</dbReference>
<feature type="region of interest" description="Disordered" evidence="9">
    <location>
        <begin position="386"/>
        <end position="407"/>
    </location>
</feature>
<dbReference type="SUPFAM" id="SSF51395">
    <property type="entry name" value="FMN-linked oxidoreductases"/>
    <property type="match status" value="1"/>
</dbReference>
<organism evidence="11 12">
    <name type="scientific">Calocera viscosa (strain TUFC12733)</name>
    <dbReference type="NCBI Taxonomy" id="1330018"/>
    <lineage>
        <taxon>Eukaryota</taxon>
        <taxon>Fungi</taxon>
        <taxon>Dikarya</taxon>
        <taxon>Basidiomycota</taxon>
        <taxon>Agaricomycotina</taxon>
        <taxon>Dacrymycetes</taxon>
        <taxon>Dacrymycetales</taxon>
        <taxon>Dacrymycetaceae</taxon>
        <taxon>Calocera</taxon>
    </lineage>
</organism>
<dbReference type="CDD" id="cd02801">
    <property type="entry name" value="DUS_like_FMN"/>
    <property type="match status" value="1"/>
</dbReference>
<dbReference type="Pfam" id="PF01207">
    <property type="entry name" value="Dus"/>
    <property type="match status" value="1"/>
</dbReference>
<proteinExistence type="predicted"/>
<evidence type="ECO:0000256" key="1">
    <source>
        <dbReference type="ARBA" id="ARBA00001917"/>
    </source>
</evidence>
<protein>
    <submittedName>
        <fullName evidence="11">FMN-linked oxidoreductase</fullName>
    </submittedName>
</protein>
<evidence type="ECO:0000313" key="12">
    <source>
        <dbReference type="Proteomes" id="UP000076738"/>
    </source>
</evidence>
<accession>A0A167H4A9</accession>
<evidence type="ECO:0000256" key="2">
    <source>
        <dbReference type="ARBA" id="ARBA00022630"/>
    </source>
</evidence>
<keyword evidence="12" id="KW-1185">Reference proteome</keyword>
<dbReference type="Proteomes" id="UP000076738">
    <property type="component" value="Unassembled WGS sequence"/>
</dbReference>
<dbReference type="GO" id="GO:0050660">
    <property type="term" value="F:flavin adenine dinucleotide binding"/>
    <property type="evidence" value="ECO:0007669"/>
    <property type="project" value="InterPro"/>
</dbReference>
<feature type="compositionally biased region" description="Polar residues" evidence="9">
    <location>
        <begin position="20"/>
        <end position="31"/>
    </location>
</feature>
<evidence type="ECO:0000259" key="10">
    <source>
        <dbReference type="Pfam" id="PF01207"/>
    </source>
</evidence>
<evidence type="ECO:0000256" key="9">
    <source>
        <dbReference type="SAM" id="MobiDB-lite"/>
    </source>
</evidence>
<keyword evidence="6" id="KW-0560">Oxidoreductase</keyword>
<evidence type="ECO:0000256" key="7">
    <source>
        <dbReference type="ARBA" id="ARBA00048342"/>
    </source>
</evidence>
<comment type="catalytic activity">
    <reaction evidence="8">
        <text>a 5,6-dihydrouridine in mRNA + NADP(+) = a uridine in mRNA + NADPH + H(+)</text>
        <dbReference type="Rhea" id="RHEA:69855"/>
        <dbReference type="Rhea" id="RHEA-COMP:14658"/>
        <dbReference type="Rhea" id="RHEA-COMP:17789"/>
        <dbReference type="ChEBI" id="CHEBI:15378"/>
        <dbReference type="ChEBI" id="CHEBI:57783"/>
        <dbReference type="ChEBI" id="CHEBI:58349"/>
        <dbReference type="ChEBI" id="CHEBI:65315"/>
        <dbReference type="ChEBI" id="CHEBI:74443"/>
    </reaction>
    <physiologicalReaction direction="right-to-left" evidence="8">
        <dbReference type="Rhea" id="RHEA:69857"/>
    </physiologicalReaction>
</comment>
<dbReference type="GO" id="GO:0017150">
    <property type="term" value="F:tRNA dihydrouridine synthase activity"/>
    <property type="evidence" value="ECO:0007669"/>
    <property type="project" value="InterPro"/>
</dbReference>
<dbReference type="EMBL" id="KV417326">
    <property type="protein sequence ID" value="KZO91217.1"/>
    <property type="molecule type" value="Genomic_DNA"/>
</dbReference>
<dbReference type="InterPro" id="IPR013785">
    <property type="entry name" value="Aldolase_TIM"/>
</dbReference>
<feature type="domain" description="DUS-like FMN-binding" evidence="10">
    <location>
        <begin position="69"/>
        <end position="322"/>
    </location>
</feature>
<evidence type="ECO:0000256" key="4">
    <source>
        <dbReference type="ARBA" id="ARBA00022664"/>
    </source>
</evidence>
<dbReference type="AlphaFoldDB" id="A0A167H4A9"/>
<dbReference type="InterPro" id="IPR035587">
    <property type="entry name" value="DUS-like_FMN-bd"/>
</dbReference>
<dbReference type="InterPro" id="IPR052582">
    <property type="entry name" value="tRNA-DUS-like"/>
</dbReference>
<dbReference type="STRING" id="1330018.A0A167H4A9"/>
<dbReference type="GO" id="GO:0005737">
    <property type="term" value="C:cytoplasm"/>
    <property type="evidence" value="ECO:0007669"/>
    <property type="project" value="TreeGrafter"/>
</dbReference>
<keyword evidence="2" id="KW-0285">Flavoprotein</keyword>
<feature type="compositionally biased region" description="Low complexity" evidence="9">
    <location>
        <begin position="1"/>
        <end position="13"/>
    </location>
</feature>
<dbReference type="Gene3D" id="3.20.20.70">
    <property type="entry name" value="Aldolase class I"/>
    <property type="match status" value="1"/>
</dbReference>
<gene>
    <name evidence="11" type="ORF">CALVIDRAFT_541963</name>
</gene>
<comment type="cofactor">
    <cofactor evidence="1">
        <name>FMN</name>
        <dbReference type="ChEBI" id="CHEBI:58210"/>
    </cofactor>
</comment>
<name>A0A167H4A9_CALVF</name>
<evidence type="ECO:0000256" key="6">
    <source>
        <dbReference type="ARBA" id="ARBA00023002"/>
    </source>
</evidence>
<feature type="region of interest" description="Disordered" evidence="9">
    <location>
        <begin position="1"/>
        <end position="31"/>
    </location>
</feature>
<keyword evidence="5" id="KW-0819">tRNA processing</keyword>
<reference evidence="11 12" key="1">
    <citation type="journal article" date="2016" name="Mol. Biol. Evol.">
        <title>Comparative Genomics of Early-Diverging Mushroom-Forming Fungi Provides Insights into the Origins of Lignocellulose Decay Capabilities.</title>
        <authorList>
            <person name="Nagy L.G."/>
            <person name="Riley R."/>
            <person name="Tritt A."/>
            <person name="Adam C."/>
            <person name="Daum C."/>
            <person name="Floudas D."/>
            <person name="Sun H."/>
            <person name="Yadav J.S."/>
            <person name="Pangilinan J."/>
            <person name="Larsson K.H."/>
            <person name="Matsuura K."/>
            <person name="Barry K."/>
            <person name="Labutti K."/>
            <person name="Kuo R."/>
            <person name="Ohm R.A."/>
            <person name="Bhattacharya S.S."/>
            <person name="Shirouzu T."/>
            <person name="Yoshinaga Y."/>
            <person name="Martin F.M."/>
            <person name="Grigoriev I.V."/>
            <person name="Hibbett D.S."/>
        </authorList>
    </citation>
    <scope>NUCLEOTIDE SEQUENCE [LARGE SCALE GENOMIC DNA]</scope>
    <source>
        <strain evidence="11 12">TUFC12733</strain>
    </source>
</reference>
<sequence>MRHSPPTRSPSPTAKRLHTEVTNDSEAESSTPAWTRLPVNYGKGMHLAPMVRSGTMITRLLALEAGAELVWGPETVDRALIGCERKVDAKTGVVSFVRGPRGQQKPIFTLHPLERSRLIFQIGSANPEFAAEAAKIVCNDVAGIDLNCGCPKHFSVHAGMGAGLLTNPDNLCAVLKAIRAAIPAEMPVSCKIRLLHSEEDTLALVRQIVDTGVISCLTVHCRTQPMRDRDPAMIHRLRAIVDAIGSKVIVVENGDCTNHESAERIREETGVTSVMVARAAESNPTCFSKDGLRDAETYVIPRYARLAKHLNNHWSNTKYCMSMFTSPSPTLGKPGRAKWKAAMAAAKSYEELVLLWEKEPDFLEGGEEILEDIKRALAARPSSIDVLATAPTPAPKDSTRNPGTERPTVQMLDSSLIRIPEIKAVV</sequence>
<keyword evidence="3" id="KW-0288">FMN</keyword>
<evidence type="ECO:0000256" key="8">
    <source>
        <dbReference type="ARBA" id="ARBA00049447"/>
    </source>
</evidence>
<keyword evidence="4" id="KW-0507">mRNA processing</keyword>
<evidence type="ECO:0000256" key="5">
    <source>
        <dbReference type="ARBA" id="ARBA00022694"/>
    </source>
</evidence>
<dbReference type="PANTHER" id="PTHR45936:SF1">
    <property type="entry name" value="TRNA-DIHYDROURIDINE(20) SYNTHASE [NAD(P)+]-LIKE"/>
    <property type="match status" value="1"/>
</dbReference>
<evidence type="ECO:0000256" key="3">
    <source>
        <dbReference type="ARBA" id="ARBA00022643"/>
    </source>
</evidence>
<dbReference type="PROSITE" id="PS01136">
    <property type="entry name" value="UPF0034"/>
    <property type="match status" value="1"/>
</dbReference>
<dbReference type="OrthoDB" id="10262250at2759"/>
<dbReference type="PANTHER" id="PTHR45936">
    <property type="entry name" value="TRNA-DIHYDROURIDINE(20) SYNTHASE [NAD(P)+]-LIKE"/>
    <property type="match status" value="1"/>
</dbReference>